<evidence type="ECO:0000313" key="11">
    <source>
        <dbReference type="EMBL" id="CAI8034003.1"/>
    </source>
</evidence>
<dbReference type="HAMAP" id="MF_00021">
    <property type="entry name" value="ThiI"/>
    <property type="match status" value="1"/>
</dbReference>
<dbReference type="GO" id="GO:0000049">
    <property type="term" value="F:tRNA binding"/>
    <property type="evidence" value="ECO:0007669"/>
    <property type="project" value="UniProtKB-KW"/>
</dbReference>
<evidence type="ECO:0000313" key="12">
    <source>
        <dbReference type="Proteomes" id="UP001174909"/>
    </source>
</evidence>
<dbReference type="PROSITE" id="PS51165">
    <property type="entry name" value="THUMP"/>
    <property type="match status" value="1"/>
</dbReference>
<dbReference type="GO" id="GO:0016783">
    <property type="term" value="F:sulfurtransferase activity"/>
    <property type="evidence" value="ECO:0007669"/>
    <property type="project" value="InterPro"/>
</dbReference>
<dbReference type="GO" id="GO:0004810">
    <property type="term" value="F:CCA tRNA nucleotidyltransferase activity"/>
    <property type="evidence" value="ECO:0007669"/>
    <property type="project" value="InterPro"/>
</dbReference>
<dbReference type="FunFam" id="3.40.50.620:FF:000053">
    <property type="entry name" value="Probable tRNA sulfurtransferase"/>
    <property type="match status" value="1"/>
</dbReference>
<evidence type="ECO:0000256" key="3">
    <source>
        <dbReference type="ARBA" id="ARBA00022555"/>
    </source>
</evidence>
<reference evidence="11" key="1">
    <citation type="submission" date="2023-03" db="EMBL/GenBank/DDBJ databases">
        <authorList>
            <person name="Steffen K."/>
            <person name="Cardenas P."/>
        </authorList>
    </citation>
    <scope>NUCLEOTIDE SEQUENCE</scope>
</reference>
<dbReference type="GO" id="GO:0052837">
    <property type="term" value="P:thiazole biosynthetic process"/>
    <property type="evidence" value="ECO:0007669"/>
    <property type="project" value="TreeGrafter"/>
</dbReference>
<keyword evidence="3" id="KW-0820">tRNA-binding</keyword>
<keyword evidence="7 9" id="KW-0694">RNA-binding</keyword>
<dbReference type="PANTHER" id="PTHR43209">
    <property type="entry name" value="TRNA SULFURTRANSFERASE"/>
    <property type="match status" value="1"/>
</dbReference>
<accession>A0AA35SQA9</accession>
<keyword evidence="4" id="KW-0808">Transferase</keyword>
<keyword evidence="6" id="KW-0067">ATP-binding</keyword>
<comment type="caution">
    <text evidence="11">The sequence shown here is derived from an EMBL/GenBank/DDBJ whole genome shotgun (WGS) entry which is preliminary data.</text>
</comment>
<keyword evidence="12" id="KW-1185">Reference proteome</keyword>
<dbReference type="GO" id="GO:0002937">
    <property type="term" value="P:tRNA 4-thiouridine biosynthesis"/>
    <property type="evidence" value="ECO:0007669"/>
    <property type="project" value="TreeGrafter"/>
</dbReference>
<evidence type="ECO:0000256" key="7">
    <source>
        <dbReference type="ARBA" id="ARBA00022884"/>
    </source>
</evidence>
<gene>
    <name evidence="11" type="ORF">GBAR_LOCUS19169</name>
</gene>
<dbReference type="InterPro" id="IPR049961">
    <property type="entry name" value="ThiI_N"/>
</dbReference>
<evidence type="ECO:0000259" key="10">
    <source>
        <dbReference type="PROSITE" id="PS51165"/>
    </source>
</evidence>
<dbReference type="PANTHER" id="PTHR43209:SF1">
    <property type="entry name" value="TRNA SULFURTRANSFERASE"/>
    <property type="match status" value="1"/>
</dbReference>
<dbReference type="Proteomes" id="UP001174909">
    <property type="component" value="Unassembled WGS sequence"/>
</dbReference>
<evidence type="ECO:0000256" key="5">
    <source>
        <dbReference type="ARBA" id="ARBA00022741"/>
    </source>
</evidence>
<evidence type="ECO:0000256" key="8">
    <source>
        <dbReference type="ARBA" id="ARBA00022977"/>
    </source>
</evidence>
<keyword evidence="2" id="KW-0963">Cytoplasm</keyword>
<dbReference type="SUPFAM" id="SSF52402">
    <property type="entry name" value="Adenine nucleotide alpha hydrolases-like"/>
    <property type="match status" value="1"/>
</dbReference>
<evidence type="ECO:0000256" key="6">
    <source>
        <dbReference type="ARBA" id="ARBA00022840"/>
    </source>
</evidence>
<name>A0AA35SQA9_GEOBA</name>
<evidence type="ECO:0000256" key="2">
    <source>
        <dbReference type="ARBA" id="ARBA00022490"/>
    </source>
</evidence>
<dbReference type="CDD" id="cd11716">
    <property type="entry name" value="THUMP_ThiI"/>
    <property type="match status" value="1"/>
</dbReference>
<dbReference type="InterPro" id="IPR020536">
    <property type="entry name" value="ThiI_AANH"/>
</dbReference>
<comment type="subcellular location">
    <subcellularLocation>
        <location evidence="1">Cytoplasm</location>
    </subcellularLocation>
</comment>
<dbReference type="InterPro" id="IPR003720">
    <property type="entry name" value="tRNA_STrfase"/>
</dbReference>
<evidence type="ECO:0000256" key="4">
    <source>
        <dbReference type="ARBA" id="ARBA00022679"/>
    </source>
</evidence>
<dbReference type="InterPro" id="IPR049962">
    <property type="entry name" value="THUMP_ThiI"/>
</dbReference>
<dbReference type="GO" id="GO:0005829">
    <property type="term" value="C:cytosol"/>
    <property type="evidence" value="ECO:0007669"/>
    <property type="project" value="TreeGrafter"/>
</dbReference>
<organism evidence="11 12">
    <name type="scientific">Geodia barretti</name>
    <name type="common">Barrett's horny sponge</name>
    <dbReference type="NCBI Taxonomy" id="519541"/>
    <lineage>
        <taxon>Eukaryota</taxon>
        <taxon>Metazoa</taxon>
        <taxon>Porifera</taxon>
        <taxon>Demospongiae</taxon>
        <taxon>Heteroscleromorpha</taxon>
        <taxon>Tetractinellida</taxon>
        <taxon>Astrophorina</taxon>
        <taxon>Geodiidae</taxon>
        <taxon>Geodia</taxon>
    </lineage>
</organism>
<protein>
    <submittedName>
        <fullName evidence="11">Probable tRNA sulfurtransferase</fullName>
    </submittedName>
</protein>
<proteinExistence type="inferred from homology"/>
<dbReference type="GO" id="GO:0005524">
    <property type="term" value="F:ATP binding"/>
    <property type="evidence" value="ECO:0007669"/>
    <property type="project" value="UniProtKB-KW"/>
</dbReference>
<dbReference type="GO" id="GO:0009228">
    <property type="term" value="P:thiamine biosynthetic process"/>
    <property type="evidence" value="ECO:0007669"/>
    <property type="project" value="UniProtKB-KW"/>
</dbReference>
<evidence type="ECO:0000256" key="9">
    <source>
        <dbReference type="PROSITE-ProRule" id="PRU00529"/>
    </source>
</evidence>
<feature type="domain" description="THUMP" evidence="10">
    <location>
        <begin position="40"/>
        <end position="142"/>
    </location>
</feature>
<dbReference type="Gene3D" id="3.40.50.620">
    <property type="entry name" value="HUPs"/>
    <property type="match status" value="1"/>
</dbReference>
<dbReference type="Pfam" id="PF02926">
    <property type="entry name" value="THUMP"/>
    <property type="match status" value="1"/>
</dbReference>
<dbReference type="InterPro" id="IPR014729">
    <property type="entry name" value="Rossmann-like_a/b/a_fold"/>
</dbReference>
<dbReference type="Pfam" id="PF02568">
    <property type="entry name" value="ThiI"/>
    <property type="match status" value="1"/>
</dbReference>
<evidence type="ECO:0000256" key="1">
    <source>
        <dbReference type="ARBA" id="ARBA00004496"/>
    </source>
</evidence>
<dbReference type="CDD" id="cd01712">
    <property type="entry name" value="PPase_ThiI"/>
    <property type="match status" value="1"/>
</dbReference>
<dbReference type="AlphaFoldDB" id="A0AA35SQA9"/>
<dbReference type="SUPFAM" id="SSF143437">
    <property type="entry name" value="THUMP domain-like"/>
    <property type="match status" value="1"/>
</dbReference>
<keyword evidence="8" id="KW-0784">Thiamine biosynthesis</keyword>
<dbReference type="InterPro" id="IPR050102">
    <property type="entry name" value="tRNA_sulfurtransferase_ThiI"/>
</dbReference>
<keyword evidence="5" id="KW-0547">Nucleotide-binding</keyword>
<dbReference type="NCBIfam" id="TIGR00342">
    <property type="entry name" value="tRNA uracil 4-sulfurtransferase ThiI"/>
    <property type="match status" value="1"/>
</dbReference>
<dbReference type="InterPro" id="IPR004114">
    <property type="entry name" value="THUMP_dom"/>
</dbReference>
<dbReference type="SMART" id="SM00981">
    <property type="entry name" value="THUMP"/>
    <property type="match status" value="1"/>
</dbReference>
<dbReference type="EMBL" id="CASHTH010002708">
    <property type="protein sequence ID" value="CAI8034003.1"/>
    <property type="molecule type" value="Genomic_DNA"/>
</dbReference>
<sequence length="369" mass="41229">MFIRRLASNLRRAIKGTGVERVWQQHLMICLALREDADWDTVRQRVGDCMGVAKFYLSYKVAAELDAVKELLRSELKTHQFDTFRITAHRSNKRFPIKSDAINREMGSFVEELTGAKVRLKGADLEVFIDVVNDGMLVYFDPIQGPGGMPVDSSGTTMALMSGGIDSPVAAWQMMRRGSRVKLVHFHSHPLVDSSSIEKAAELAEILTRYQYDAELFLVPFAGVQQRIIVEVPPPYRVVLYRRFMVRIAEALALQQGIAALVTGESLAQVASQTLENIAIVDAAAQMPILRPLIGSNKNDIVDIARQIGTFPISIIPDQDCCSLFVPRHPVTKGSPRVVDRLESLLPVDELVQDALEKVEIRQFAYSPR</sequence>
<dbReference type="Gene3D" id="3.30.2130.30">
    <property type="match status" value="1"/>
</dbReference>